<dbReference type="InterPro" id="IPR045272">
    <property type="entry name" value="ANXUR1/2-like"/>
</dbReference>
<dbReference type="InterPro" id="IPR001245">
    <property type="entry name" value="Ser-Thr/Tyr_kinase_cat_dom"/>
</dbReference>
<organism evidence="11 12">
    <name type="scientific">Deinandra increscens subsp. villosa</name>
    <dbReference type="NCBI Taxonomy" id="3103831"/>
    <lineage>
        <taxon>Eukaryota</taxon>
        <taxon>Viridiplantae</taxon>
        <taxon>Streptophyta</taxon>
        <taxon>Embryophyta</taxon>
        <taxon>Tracheophyta</taxon>
        <taxon>Spermatophyta</taxon>
        <taxon>Magnoliopsida</taxon>
        <taxon>eudicotyledons</taxon>
        <taxon>Gunneridae</taxon>
        <taxon>Pentapetalae</taxon>
        <taxon>asterids</taxon>
        <taxon>campanulids</taxon>
        <taxon>Asterales</taxon>
        <taxon>Asteraceae</taxon>
        <taxon>Asteroideae</taxon>
        <taxon>Heliantheae alliance</taxon>
        <taxon>Madieae</taxon>
        <taxon>Madiinae</taxon>
        <taxon>Deinandra</taxon>
    </lineage>
</organism>
<keyword evidence="12" id="KW-1185">Reference proteome</keyword>
<feature type="binding site" evidence="6">
    <location>
        <position position="53"/>
    </location>
    <ligand>
        <name>ATP</name>
        <dbReference type="ChEBI" id="CHEBI:30616"/>
    </ligand>
</feature>
<dbReference type="InterPro" id="IPR011992">
    <property type="entry name" value="EF-hand-dom_pair"/>
</dbReference>
<dbReference type="InterPro" id="IPR017441">
    <property type="entry name" value="Protein_kinase_ATP_BS"/>
</dbReference>
<keyword evidence="5 6" id="KW-0067">ATP-binding</keyword>
<feature type="domain" description="EF-hand" evidence="10">
    <location>
        <begin position="384"/>
        <end position="419"/>
    </location>
</feature>
<evidence type="ECO:0000313" key="11">
    <source>
        <dbReference type="EMBL" id="KAK9061408.1"/>
    </source>
</evidence>
<dbReference type="Gene3D" id="3.30.200.20">
    <property type="entry name" value="Phosphorylase Kinase, domain 1"/>
    <property type="match status" value="1"/>
</dbReference>
<keyword evidence="2" id="KW-0808">Transferase</keyword>
<keyword evidence="8" id="KW-0812">Transmembrane</keyword>
<comment type="caution">
    <text evidence="11">The sequence shown here is derived from an EMBL/GenBank/DDBJ whole genome shotgun (WGS) entry which is preliminary data.</text>
</comment>
<feature type="compositionally biased region" description="Low complexity" evidence="7">
    <location>
        <begin position="312"/>
        <end position="349"/>
    </location>
</feature>
<name>A0AAP0GSA1_9ASTR</name>
<sequence length="724" mass="82380">MSQLKGSKHLHIPLAEIEKATKNYEVCIGKGGYGMVYKGELNISGKPTTVAIKRLNEQYGQGSKEFLTEIQLLSGLKHRNLIHLVGYCDEGKEKIIVYEYAERGSLDTYLRRNNTYTTDKLTWLTRLKICVDAARGLDYLHNHVGKHQSIIHRDIKSANILIDENWFAKVSDLGLSKLSLAGLNRSEVVSHPCGTRAYCEPEYASTYTLKTDCDVYSFGMVLFEVLCGRLCTIEDDDGVLLSGEWAKECYEKKRLDEIVDPSLKGEMKLDSMNKFAAVAYRCLDDDRGDRPPMGLVVKELEESLKLQITQTSSSKSYSKGESQSSSSKAHSKMESTISSQISQTSSSKSYSKRESQSPSSKAHSKMESSFITKLHKICYSILMTRLEKVEMIFQQFDLNTDNGLNKEELEQLLFATDSDLQSCSQEQINSGIDEVFHLYDKFIDAKIGLTLDGLIQIYDDGDGDLDKDYELILELQDLKPHNDHKVHPFTPLDSGIDDVFHVYDKFIAGLFNEGDGYMDSDYKVKGFKVKSDENREHLSYLDRYEKVRRIFHQYDLNADGGLNRNELASLIVATNPNVGYGEHEIRTALDDFLDLYANYNDGEKGLTFDGLLRSFDQGDLDLDLAFHALRFELNPKLHDQVSFEPRNRNQVGVHYLWVLALFLAAWMILLYLLGFDHVQWEKKYSIYLRPELHLCSSEMCKKFFNALSIMEVIGGLADLAAHFF</sequence>
<evidence type="ECO:0000256" key="6">
    <source>
        <dbReference type="PROSITE-ProRule" id="PRU10141"/>
    </source>
</evidence>
<feature type="transmembrane region" description="Helical" evidence="8">
    <location>
        <begin position="655"/>
        <end position="675"/>
    </location>
</feature>
<keyword evidence="4" id="KW-0418">Kinase</keyword>
<dbReference type="SUPFAM" id="SSF47473">
    <property type="entry name" value="EF-hand"/>
    <property type="match status" value="1"/>
</dbReference>
<dbReference type="PANTHER" id="PTHR27003">
    <property type="entry name" value="OS07G0166700 PROTEIN"/>
    <property type="match status" value="1"/>
</dbReference>
<dbReference type="InterPro" id="IPR011009">
    <property type="entry name" value="Kinase-like_dom_sf"/>
</dbReference>
<evidence type="ECO:0000313" key="12">
    <source>
        <dbReference type="Proteomes" id="UP001408789"/>
    </source>
</evidence>
<evidence type="ECO:0000256" key="2">
    <source>
        <dbReference type="ARBA" id="ARBA00022679"/>
    </source>
</evidence>
<evidence type="ECO:0000256" key="4">
    <source>
        <dbReference type="ARBA" id="ARBA00022777"/>
    </source>
</evidence>
<evidence type="ECO:0000256" key="1">
    <source>
        <dbReference type="ARBA" id="ARBA00022527"/>
    </source>
</evidence>
<evidence type="ECO:0000256" key="7">
    <source>
        <dbReference type="SAM" id="MobiDB-lite"/>
    </source>
</evidence>
<feature type="domain" description="Protein kinase" evidence="9">
    <location>
        <begin position="22"/>
        <end position="304"/>
    </location>
</feature>
<dbReference type="Gene3D" id="1.10.238.10">
    <property type="entry name" value="EF-hand"/>
    <property type="match status" value="2"/>
</dbReference>
<dbReference type="GO" id="GO:0005524">
    <property type="term" value="F:ATP binding"/>
    <property type="evidence" value="ECO:0007669"/>
    <property type="project" value="UniProtKB-UniRule"/>
</dbReference>
<dbReference type="EMBL" id="JBCNJP010000019">
    <property type="protein sequence ID" value="KAK9061408.1"/>
    <property type="molecule type" value="Genomic_DNA"/>
</dbReference>
<dbReference type="SUPFAM" id="SSF56112">
    <property type="entry name" value="Protein kinase-like (PK-like)"/>
    <property type="match status" value="1"/>
</dbReference>
<protein>
    <submittedName>
        <fullName evidence="11">Uncharacterized protein</fullName>
    </submittedName>
</protein>
<gene>
    <name evidence="11" type="ORF">SSX86_018589</name>
</gene>
<dbReference type="GO" id="GO:0004674">
    <property type="term" value="F:protein serine/threonine kinase activity"/>
    <property type="evidence" value="ECO:0007669"/>
    <property type="project" value="UniProtKB-KW"/>
</dbReference>
<dbReference type="InterPro" id="IPR000719">
    <property type="entry name" value="Prot_kinase_dom"/>
</dbReference>
<dbReference type="SMART" id="SM00054">
    <property type="entry name" value="EFh"/>
    <property type="match status" value="2"/>
</dbReference>
<evidence type="ECO:0000259" key="10">
    <source>
        <dbReference type="PROSITE" id="PS50222"/>
    </source>
</evidence>
<dbReference type="PROSITE" id="PS50222">
    <property type="entry name" value="EF_HAND_2"/>
    <property type="match status" value="2"/>
</dbReference>
<dbReference type="PROSITE" id="PS00108">
    <property type="entry name" value="PROTEIN_KINASE_ST"/>
    <property type="match status" value="1"/>
</dbReference>
<evidence type="ECO:0000256" key="8">
    <source>
        <dbReference type="SAM" id="Phobius"/>
    </source>
</evidence>
<dbReference type="PROSITE" id="PS50011">
    <property type="entry name" value="PROTEIN_KINASE_DOM"/>
    <property type="match status" value="1"/>
</dbReference>
<accession>A0AAP0GSA1</accession>
<dbReference type="InterPro" id="IPR008271">
    <property type="entry name" value="Ser/Thr_kinase_AS"/>
</dbReference>
<dbReference type="Gene3D" id="1.10.510.10">
    <property type="entry name" value="Transferase(Phosphotransferase) domain 1"/>
    <property type="match status" value="1"/>
</dbReference>
<dbReference type="GO" id="GO:0005886">
    <property type="term" value="C:plasma membrane"/>
    <property type="evidence" value="ECO:0007669"/>
    <property type="project" value="TreeGrafter"/>
</dbReference>
<keyword evidence="8" id="KW-1133">Transmembrane helix</keyword>
<dbReference type="GO" id="GO:0005509">
    <property type="term" value="F:calcium ion binding"/>
    <property type="evidence" value="ECO:0007669"/>
    <property type="project" value="InterPro"/>
</dbReference>
<feature type="domain" description="EF-hand" evidence="10">
    <location>
        <begin position="542"/>
        <end position="577"/>
    </location>
</feature>
<dbReference type="Pfam" id="PF07714">
    <property type="entry name" value="PK_Tyr_Ser-Thr"/>
    <property type="match status" value="1"/>
</dbReference>
<dbReference type="FunFam" id="3.30.200.20:FF:000039">
    <property type="entry name" value="receptor-like protein kinase FERONIA"/>
    <property type="match status" value="1"/>
</dbReference>
<feature type="region of interest" description="Disordered" evidence="7">
    <location>
        <begin position="311"/>
        <end position="364"/>
    </location>
</feature>
<dbReference type="AlphaFoldDB" id="A0AAP0GSA1"/>
<evidence type="ECO:0000256" key="5">
    <source>
        <dbReference type="ARBA" id="ARBA00022840"/>
    </source>
</evidence>
<proteinExistence type="predicted"/>
<evidence type="ECO:0000259" key="9">
    <source>
        <dbReference type="PROSITE" id="PS50011"/>
    </source>
</evidence>
<dbReference type="PROSITE" id="PS00107">
    <property type="entry name" value="PROTEIN_KINASE_ATP"/>
    <property type="match status" value="1"/>
</dbReference>
<evidence type="ECO:0000256" key="3">
    <source>
        <dbReference type="ARBA" id="ARBA00022741"/>
    </source>
</evidence>
<dbReference type="GO" id="GO:0004714">
    <property type="term" value="F:transmembrane receptor protein tyrosine kinase activity"/>
    <property type="evidence" value="ECO:0007669"/>
    <property type="project" value="InterPro"/>
</dbReference>
<keyword evidence="3 6" id="KW-0547">Nucleotide-binding</keyword>
<keyword evidence="8" id="KW-0472">Membrane</keyword>
<dbReference type="GO" id="GO:0009506">
    <property type="term" value="C:plasmodesma"/>
    <property type="evidence" value="ECO:0007669"/>
    <property type="project" value="TreeGrafter"/>
</dbReference>
<reference evidence="11 12" key="1">
    <citation type="submission" date="2024-04" db="EMBL/GenBank/DDBJ databases">
        <title>The reference genome of an endangered Asteraceae, Deinandra increscens subsp. villosa, native to the Central Coast of California.</title>
        <authorList>
            <person name="Guilliams M."/>
            <person name="Hasenstab-Lehman K."/>
            <person name="Meyer R."/>
            <person name="Mcevoy S."/>
        </authorList>
    </citation>
    <scope>NUCLEOTIDE SEQUENCE [LARGE SCALE GENOMIC DNA]</scope>
    <source>
        <tissue evidence="11">Leaf</tissue>
    </source>
</reference>
<dbReference type="Proteomes" id="UP001408789">
    <property type="component" value="Unassembled WGS sequence"/>
</dbReference>
<dbReference type="PANTHER" id="PTHR27003:SF361">
    <property type="entry name" value="PROTEIN KINASE DOMAIN-CONTAINING PROTEIN"/>
    <property type="match status" value="1"/>
</dbReference>
<keyword evidence="1" id="KW-0723">Serine/threonine-protein kinase</keyword>
<dbReference type="InterPro" id="IPR002048">
    <property type="entry name" value="EF_hand_dom"/>
</dbReference>
<dbReference type="SMART" id="SM00220">
    <property type="entry name" value="S_TKc"/>
    <property type="match status" value="1"/>
</dbReference>